<gene>
    <name evidence="1" type="ORF">SDC9_158062</name>
</gene>
<protein>
    <submittedName>
        <fullName evidence="1">Uncharacterized protein</fullName>
    </submittedName>
</protein>
<comment type="caution">
    <text evidence="1">The sequence shown here is derived from an EMBL/GenBank/DDBJ whole genome shotgun (WGS) entry which is preliminary data.</text>
</comment>
<dbReference type="EMBL" id="VSSQ01056936">
    <property type="protein sequence ID" value="MPN10765.1"/>
    <property type="molecule type" value="Genomic_DNA"/>
</dbReference>
<sequence length="142" mass="16074">MAPTYPLKTNKSLSLKYFVTFPYNLLKTSSSIGRFTSPQFIKPFILSCLTMNLSLGDLPVYFPVLTTNAPLSARVPSPLLTACSTKQAALKFLKIFLKVLICNPSKLFEFIILTPEFQCLTFTYISCLYLKAFHNYILLLLK</sequence>
<proteinExistence type="predicted"/>
<organism evidence="1">
    <name type="scientific">bioreactor metagenome</name>
    <dbReference type="NCBI Taxonomy" id="1076179"/>
    <lineage>
        <taxon>unclassified sequences</taxon>
        <taxon>metagenomes</taxon>
        <taxon>ecological metagenomes</taxon>
    </lineage>
</organism>
<name>A0A645F8Q5_9ZZZZ</name>
<evidence type="ECO:0000313" key="1">
    <source>
        <dbReference type="EMBL" id="MPN10765.1"/>
    </source>
</evidence>
<reference evidence="1" key="1">
    <citation type="submission" date="2019-08" db="EMBL/GenBank/DDBJ databases">
        <authorList>
            <person name="Kucharzyk K."/>
            <person name="Murdoch R.W."/>
            <person name="Higgins S."/>
            <person name="Loffler F."/>
        </authorList>
    </citation>
    <scope>NUCLEOTIDE SEQUENCE</scope>
</reference>
<accession>A0A645F8Q5</accession>
<dbReference type="AlphaFoldDB" id="A0A645F8Q5"/>